<reference evidence="2" key="2">
    <citation type="submission" date="2025-08" db="UniProtKB">
        <authorList>
            <consortium name="Ensembl"/>
        </authorList>
    </citation>
    <scope>IDENTIFICATION</scope>
</reference>
<reference evidence="2" key="3">
    <citation type="submission" date="2025-09" db="UniProtKB">
        <authorList>
            <consortium name="Ensembl"/>
        </authorList>
    </citation>
    <scope>IDENTIFICATION</scope>
</reference>
<evidence type="ECO:0000313" key="3">
    <source>
        <dbReference type="Proteomes" id="UP000240080"/>
    </source>
</evidence>
<evidence type="ECO:0000256" key="1">
    <source>
        <dbReference type="SAM" id="MobiDB-lite"/>
    </source>
</evidence>
<feature type="region of interest" description="Disordered" evidence="1">
    <location>
        <begin position="1"/>
        <end position="32"/>
    </location>
</feature>
<keyword evidence="3" id="KW-1185">Reference proteome</keyword>
<dbReference type="OMA" id="YPVCVLY"/>
<dbReference type="GeneTree" id="ENSGT00620000089245"/>
<organism evidence="2 3">
    <name type="scientific">Pan paniscus</name>
    <name type="common">Pygmy chimpanzee</name>
    <name type="synonym">Bonobo</name>
    <dbReference type="NCBI Taxonomy" id="9597"/>
    <lineage>
        <taxon>Eukaryota</taxon>
        <taxon>Metazoa</taxon>
        <taxon>Chordata</taxon>
        <taxon>Craniata</taxon>
        <taxon>Vertebrata</taxon>
        <taxon>Euteleostomi</taxon>
        <taxon>Mammalia</taxon>
        <taxon>Eutheria</taxon>
        <taxon>Euarchontoglires</taxon>
        <taxon>Primates</taxon>
        <taxon>Haplorrhini</taxon>
        <taxon>Catarrhini</taxon>
        <taxon>Hominidae</taxon>
        <taxon>Pan</taxon>
    </lineage>
</organism>
<reference evidence="2 3" key="1">
    <citation type="journal article" date="2012" name="Nature">
        <title>The bonobo genome compared with the chimpanzee and human genomes.</title>
        <authorList>
            <person name="Prufer K."/>
            <person name="Munch K."/>
            <person name="Hellmann I."/>
            <person name="Akagi K."/>
            <person name="Miller J.R."/>
            <person name="Walenz B."/>
            <person name="Koren S."/>
            <person name="Sutton G."/>
            <person name="Kodira C."/>
            <person name="Winer R."/>
            <person name="Knight J.R."/>
            <person name="Mullikin J.C."/>
            <person name="Meader S.J."/>
            <person name="Ponting C.P."/>
            <person name="Lunter G."/>
            <person name="Higashino S."/>
            <person name="Hobolth A."/>
            <person name="Dutheil J."/>
            <person name="Karakoc E."/>
            <person name="Alkan C."/>
            <person name="Sajjadian S."/>
            <person name="Catacchio C.R."/>
            <person name="Ventura M."/>
            <person name="Marques-Bonet T."/>
            <person name="Eichler E.E."/>
            <person name="Andre C."/>
            <person name="Atencia R."/>
            <person name="Mugisha L."/>
            <person name="Junhold J."/>
            <person name="Patterson N."/>
            <person name="Siebauer M."/>
            <person name="Good J.M."/>
            <person name="Fischer A."/>
            <person name="Ptak S.E."/>
            <person name="Lachmann M."/>
            <person name="Symer D.E."/>
            <person name="Mailund T."/>
            <person name="Schierup M.H."/>
            <person name="Andres A.M."/>
            <person name="Kelso J."/>
            <person name="Paabo S."/>
        </authorList>
    </citation>
    <scope>NUCLEOTIDE SEQUENCE [LARGE SCALE GENOMIC DNA]</scope>
</reference>
<dbReference type="AlphaFoldDB" id="A0A2R8ZPZ8"/>
<evidence type="ECO:0000313" key="2">
    <source>
        <dbReference type="Ensembl" id="ENSPPAP00000006076.1"/>
    </source>
</evidence>
<dbReference type="Bgee" id="ENSPPAG00000024305">
    <property type="expression patterns" value="Expressed in placenta and 5 other cell types or tissues"/>
</dbReference>
<dbReference type="Proteomes" id="UP000240080">
    <property type="component" value="Chromosome 5"/>
</dbReference>
<dbReference type="EMBL" id="AJFE02034080">
    <property type="status" value="NOT_ANNOTATED_CDS"/>
    <property type="molecule type" value="Genomic_DNA"/>
</dbReference>
<accession>A0A2R8ZPZ8</accession>
<feature type="compositionally biased region" description="Polar residues" evidence="1">
    <location>
        <begin position="12"/>
        <end position="29"/>
    </location>
</feature>
<sequence>MKAGGGMAGSVSGHSESLASLSRSPQTKAGQKLQHENYPVCVLYIFTTKFNKQKPLLNQVILSSVKRNSSHSHILANAL</sequence>
<protein>
    <submittedName>
        <fullName evidence="2">Uncharacterized protein</fullName>
    </submittedName>
</protein>
<dbReference type="Ensembl" id="ENSPPAT00000026783.1">
    <property type="protein sequence ID" value="ENSPPAP00000006076.1"/>
    <property type="gene ID" value="ENSPPAG00000024305.1"/>
</dbReference>
<name>A0A2R8ZPZ8_PANPA</name>
<proteinExistence type="predicted"/>